<keyword evidence="2" id="KW-1185">Reference proteome</keyword>
<evidence type="ECO:0000313" key="1">
    <source>
        <dbReference type="EMBL" id="EXJ91608.1"/>
    </source>
</evidence>
<dbReference type="GeneID" id="19164298"/>
<dbReference type="RefSeq" id="XP_007728498.1">
    <property type="nucleotide sequence ID" value="XM_007730308.1"/>
</dbReference>
<dbReference type="InterPro" id="IPR054208">
    <property type="entry name" value="DUF6914"/>
</dbReference>
<dbReference type="eggNOG" id="ENOG502S8D8">
    <property type="taxonomic scope" value="Eukaryota"/>
</dbReference>
<dbReference type="EMBL" id="AMGY01000001">
    <property type="protein sequence ID" value="EXJ91608.1"/>
    <property type="molecule type" value="Genomic_DNA"/>
</dbReference>
<protein>
    <submittedName>
        <fullName evidence="1">Uncharacterized protein</fullName>
    </submittedName>
</protein>
<dbReference type="OrthoDB" id="4924482at2759"/>
<dbReference type="STRING" id="1182542.W9YGD6"/>
<name>W9YGD6_9EURO</name>
<dbReference type="AlphaFoldDB" id="W9YGD6"/>
<reference evidence="1 2" key="1">
    <citation type="submission" date="2013-03" db="EMBL/GenBank/DDBJ databases">
        <title>The Genome Sequence of Capronia epimyces CBS 606.96.</title>
        <authorList>
            <consortium name="The Broad Institute Genomics Platform"/>
            <person name="Cuomo C."/>
            <person name="de Hoog S."/>
            <person name="Gorbushina A."/>
            <person name="Walker B."/>
            <person name="Young S.K."/>
            <person name="Zeng Q."/>
            <person name="Gargeya S."/>
            <person name="Fitzgerald M."/>
            <person name="Haas B."/>
            <person name="Abouelleil A."/>
            <person name="Allen A.W."/>
            <person name="Alvarado L."/>
            <person name="Arachchi H.M."/>
            <person name="Berlin A.M."/>
            <person name="Chapman S.B."/>
            <person name="Gainer-Dewar J."/>
            <person name="Goldberg J."/>
            <person name="Griggs A."/>
            <person name="Gujja S."/>
            <person name="Hansen M."/>
            <person name="Howarth C."/>
            <person name="Imamovic A."/>
            <person name="Ireland A."/>
            <person name="Larimer J."/>
            <person name="McCowan C."/>
            <person name="Murphy C."/>
            <person name="Pearson M."/>
            <person name="Poon T.W."/>
            <person name="Priest M."/>
            <person name="Roberts A."/>
            <person name="Saif S."/>
            <person name="Shea T."/>
            <person name="Sisk P."/>
            <person name="Sykes S."/>
            <person name="Wortman J."/>
            <person name="Nusbaum C."/>
            <person name="Birren B."/>
        </authorList>
    </citation>
    <scope>NUCLEOTIDE SEQUENCE [LARGE SCALE GENOMIC DNA]</scope>
    <source>
        <strain evidence="1 2">CBS 606.96</strain>
    </source>
</reference>
<accession>W9YGD6</accession>
<dbReference type="Pfam" id="PF21858">
    <property type="entry name" value="DUF6914"/>
    <property type="match status" value="1"/>
</dbReference>
<gene>
    <name evidence="1" type="ORF">A1O3_00156</name>
</gene>
<organism evidence="1 2">
    <name type="scientific">Capronia epimyces CBS 606.96</name>
    <dbReference type="NCBI Taxonomy" id="1182542"/>
    <lineage>
        <taxon>Eukaryota</taxon>
        <taxon>Fungi</taxon>
        <taxon>Dikarya</taxon>
        <taxon>Ascomycota</taxon>
        <taxon>Pezizomycotina</taxon>
        <taxon>Eurotiomycetes</taxon>
        <taxon>Chaetothyriomycetidae</taxon>
        <taxon>Chaetothyriales</taxon>
        <taxon>Herpotrichiellaceae</taxon>
        <taxon>Capronia</taxon>
    </lineage>
</organism>
<comment type="caution">
    <text evidence="1">The sequence shown here is derived from an EMBL/GenBank/DDBJ whole genome shotgun (WGS) entry which is preliminary data.</text>
</comment>
<evidence type="ECO:0000313" key="2">
    <source>
        <dbReference type="Proteomes" id="UP000019478"/>
    </source>
</evidence>
<dbReference type="Proteomes" id="UP000019478">
    <property type="component" value="Unassembled WGS sequence"/>
</dbReference>
<sequence length="123" mass="13804">MPDATTHHDLNPNHDWVFRTKVQVDDLHSGNQIGRIMIGKVPSDVTDSEIEAILNEVPLPIKDATPKQNCVTWTVAAIQALQKRGMAEAFDVNKFMDDALELADQWLENPGPNKFHNYTNRAA</sequence>
<proteinExistence type="predicted"/>
<dbReference type="HOGENOM" id="CLU_128341_1_0_1"/>